<dbReference type="InterPro" id="IPR052159">
    <property type="entry name" value="Competence_DNA_uptake"/>
</dbReference>
<keyword evidence="10" id="KW-1185">Reference proteome</keyword>
<dbReference type="Proteomes" id="UP000292209">
    <property type="component" value="Unassembled WGS sequence"/>
</dbReference>
<evidence type="ECO:0000313" key="10">
    <source>
        <dbReference type="Proteomes" id="UP000292209"/>
    </source>
</evidence>
<proteinExistence type="predicted"/>
<dbReference type="PANTHER" id="PTHR30619:SF1">
    <property type="entry name" value="RECOMBINATION PROTEIN 2"/>
    <property type="match status" value="1"/>
</dbReference>
<dbReference type="EMBL" id="SGXG01000001">
    <property type="protein sequence ID" value="RZS98714.1"/>
    <property type="molecule type" value="Genomic_DNA"/>
</dbReference>
<protein>
    <submittedName>
        <fullName evidence="9">Competence protein ComEC</fullName>
    </submittedName>
</protein>
<feature type="transmembrane region" description="Helical" evidence="6">
    <location>
        <begin position="510"/>
        <end position="527"/>
    </location>
</feature>
<evidence type="ECO:0000256" key="6">
    <source>
        <dbReference type="SAM" id="Phobius"/>
    </source>
</evidence>
<dbReference type="Pfam" id="PF13567">
    <property type="entry name" value="DUF4131"/>
    <property type="match status" value="1"/>
</dbReference>
<feature type="transmembrane region" description="Helical" evidence="6">
    <location>
        <begin position="62"/>
        <end position="82"/>
    </location>
</feature>
<feature type="transmembrane region" description="Helical" evidence="6">
    <location>
        <begin position="418"/>
        <end position="443"/>
    </location>
</feature>
<organism evidence="9 10">
    <name type="scientific">Cecembia calidifontis</name>
    <dbReference type="NCBI Taxonomy" id="1187080"/>
    <lineage>
        <taxon>Bacteria</taxon>
        <taxon>Pseudomonadati</taxon>
        <taxon>Bacteroidota</taxon>
        <taxon>Cytophagia</taxon>
        <taxon>Cytophagales</taxon>
        <taxon>Cyclobacteriaceae</taxon>
        <taxon>Cecembia</taxon>
    </lineage>
</organism>
<dbReference type="GO" id="GO:0005886">
    <property type="term" value="C:plasma membrane"/>
    <property type="evidence" value="ECO:0007669"/>
    <property type="project" value="UniProtKB-SubCell"/>
</dbReference>
<evidence type="ECO:0000256" key="2">
    <source>
        <dbReference type="ARBA" id="ARBA00022475"/>
    </source>
</evidence>
<dbReference type="OrthoDB" id="9761531at2"/>
<dbReference type="RefSeq" id="WP_130277372.1">
    <property type="nucleotide sequence ID" value="NZ_SGXG01000001.1"/>
</dbReference>
<gene>
    <name evidence="9" type="ORF">BC751_4380</name>
</gene>
<evidence type="ECO:0000259" key="7">
    <source>
        <dbReference type="Pfam" id="PF03772"/>
    </source>
</evidence>
<dbReference type="NCBIfam" id="TIGR00360">
    <property type="entry name" value="ComEC_N-term"/>
    <property type="match status" value="1"/>
</dbReference>
<evidence type="ECO:0000256" key="4">
    <source>
        <dbReference type="ARBA" id="ARBA00022989"/>
    </source>
</evidence>
<comment type="caution">
    <text evidence="9">The sequence shown here is derived from an EMBL/GenBank/DDBJ whole genome shotgun (WGS) entry which is preliminary data.</text>
</comment>
<keyword evidence="2" id="KW-1003">Cell membrane</keyword>
<dbReference type="Pfam" id="PF03772">
    <property type="entry name" value="Competence"/>
    <property type="match status" value="1"/>
</dbReference>
<dbReference type="InterPro" id="IPR004477">
    <property type="entry name" value="ComEC_N"/>
</dbReference>
<dbReference type="PANTHER" id="PTHR30619">
    <property type="entry name" value="DNA INTERNALIZATION/COMPETENCE PROTEIN COMEC/REC2"/>
    <property type="match status" value="1"/>
</dbReference>
<feature type="transmembrane region" description="Helical" evidence="6">
    <location>
        <begin position="251"/>
        <end position="278"/>
    </location>
</feature>
<evidence type="ECO:0000256" key="1">
    <source>
        <dbReference type="ARBA" id="ARBA00004651"/>
    </source>
</evidence>
<sequence length="653" mass="74919">MVFADFPFLRYLVFFVLGILLYPHLAHFSKTNFDYLLSVFFLVYVVLLVIKSFKKQKQLKHPVFPVLAYLQLILLGVHVSFYSDFLQSKDHLIYHQEPIMGYLAVVSGQDELKPNSIANRVKVRKVYFKEDTKELKGEVIIYRKDSVKWLPGDMVWIEGSPQLIKGPTNPHEFDYRKFMARQQVTHQHFVGERFQKIAWVYESPIEYFFVQLRGRILEQIDRHFEDIQANQIAKALLLGQKKSLDRELSEAYATAGAMHVLAVSGLHVGIIYGFFFLWIKPYRISVRKRILYLTGIILLIWSYALLTGMSPSVMRAATMFSLMGLAQMKSRSPSIFNAIALSALIILVFDPQLIYAVGFQLSYLALSGILLIQPLLVKLWLPGNRILEYVWQISTVGIAAQIATFPISSFYFHMFPVYFLLSNLIAIPGAFLIMSFGVPYMLLGQVNFLGDWLSKITESIIQLVNFGVLAIQALPFSKLSGLYLSPADVVLYFLLLGFLLIFIYQPGKKLLWMMALLVFLGGSYRLIDRISDLKKEELLVYNLERGFAIDYLYQGKLFVYDQAEENELTYKVNPNRKRQSSAGFFPLIPFQAEEGVEFLLPNGYILIMREGQVSFEKEGLDTGGVEMDSGNWKEIFANDSLTNRDKALKIVFQ</sequence>
<keyword evidence="5 6" id="KW-0472">Membrane</keyword>
<feature type="domain" description="ComEC/Rec2-related protein" evidence="7">
    <location>
        <begin position="236"/>
        <end position="503"/>
    </location>
</feature>
<dbReference type="AlphaFoldDB" id="A0A4Q7PE86"/>
<keyword evidence="4 6" id="KW-1133">Transmembrane helix</keyword>
<evidence type="ECO:0000259" key="8">
    <source>
        <dbReference type="Pfam" id="PF13567"/>
    </source>
</evidence>
<evidence type="ECO:0000313" key="9">
    <source>
        <dbReference type="EMBL" id="RZS98714.1"/>
    </source>
</evidence>
<evidence type="ECO:0000256" key="3">
    <source>
        <dbReference type="ARBA" id="ARBA00022692"/>
    </source>
</evidence>
<feature type="transmembrane region" description="Helical" evidence="6">
    <location>
        <begin position="290"/>
        <end position="306"/>
    </location>
</feature>
<feature type="transmembrane region" description="Helical" evidence="6">
    <location>
        <begin position="32"/>
        <end position="50"/>
    </location>
</feature>
<name>A0A4Q7PE86_9BACT</name>
<feature type="transmembrane region" description="Helical" evidence="6">
    <location>
        <begin position="482"/>
        <end position="504"/>
    </location>
</feature>
<feature type="transmembrane region" description="Helical" evidence="6">
    <location>
        <begin position="393"/>
        <end position="412"/>
    </location>
</feature>
<accession>A0A4Q7PE86</accession>
<feature type="domain" description="DUF4131" evidence="8">
    <location>
        <begin position="36"/>
        <end position="192"/>
    </location>
</feature>
<comment type="subcellular location">
    <subcellularLocation>
        <location evidence="1">Cell membrane</location>
        <topology evidence="1">Multi-pass membrane protein</topology>
    </subcellularLocation>
</comment>
<feature type="transmembrane region" description="Helical" evidence="6">
    <location>
        <begin position="335"/>
        <end position="355"/>
    </location>
</feature>
<keyword evidence="3 6" id="KW-0812">Transmembrane</keyword>
<feature type="transmembrane region" description="Helical" evidence="6">
    <location>
        <begin position="7"/>
        <end position="26"/>
    </location>
</feature>
<feature type="transmembrane region" description="Helical" evidence="6">
    <location>
        <begin position="361"/>
        <end position="381"/>
    </location>
</feature>
<dbReference type="InterPro" id="IPR025405">
    <property type="entry name" value="DUF4131"/>
</dbReference>
<evidence type="ECO:0000256" key="5">
    <source>
        <dbReference type="ARBA" id="ARBA00023136"/>
    </source>
</evidence>
<reference evidence="9 10" key="1">
    <citation type="submission" date="2019-02" db="EMBL/GenBank/DDBJ databases">
        <title>Genomic Encyclopedia of Archaeal and Bacterial Type Strains, Phase II (KMG-II): from individual species to whole genera.</title>
        <authorList>
            <person name="Goeker M."/>
        </authorList>
    </citation>
    <scope>NUCLEOTIDE SEQUENCE [LARGE SCALE GENOMIC DNA]</scope>
    <source>
        <strain evidence="9 10">DSM 21411</strain>
    </source>
</reference>